<reference evidence="3 5" key="1">
    <citation type="journal article" date="2019" name="Sci. Rep.">
        <title>Orb-weaving spider Araneus ventricosus genome elucidates the spidroin gene catalogue.</title>
        <authorList>
            <person name="Kono N."/>
            <person name="Nakamura H."/>
            <person name="Ohtoshi R."/>
            <person name="Moran D.A.P."/>
            <person name="Shinohara A."/>
            <person name="Yoshida Y."/>
            <person name="Fujiwara M."/>
            <person name="Mori M."/>
            <person name="Tomita M."/>
            <person name="Arakawa K."/>
        </authorList>
    </citation>
    <scope>NUCLEOTIDE SEQUENCE [LARGE SCALE GENOMIC DNA]</scope>
</reference>
<dbReference type="EMBL" id="BGPR01032262">
    <property type="protein sequence ID" value="GBO05744.1"/>
    <property type="molecule type" value="Genomic_DNA"/>
</dbReference>
<dbReference type="EMBL" id="BGPR01033729">
    <property type="protein sequence ID" value="GBO07796.1"/>
    <property type="molecule type" value="Genomic_DNA"/>
</dbReference>
<evidence type="ECO:0008006" key="6">
    <source>
        <dbReference type="Google" id="ProtNLM"/>
    </source>
</evidence>
<evidence type="ECO:0000313" key="4">
    <source>
        <dbReference type="EMBL" id="GBO07808.1"/>
    </source>
</evidence>
<dbReference type="InterPro" id="IPR036397">
    <property type="entry name" value="RNaseH_sf"/>
</dbReference>
<dbReference type="AlphaFoldDB" id="A0A4Y2U7X5"/>
<sequence length="124" mass="13705">MILLAFGRQSVVISSASASCLRLKLRNVVLIRFLVAEGVGVSLDRLCAAIHKAKRSGMFSSGVVLLYDNALPHTATRILNKLRKFGWTVLEHQPYSPDLSPCDFHIVGPLKKTLKGSRFTRTVK</sequence>
<dbReference type="PANTHER" id="PTHR46060:SF1">
    <property type="entry name" value="MARINER MOS1 TRANSPOSASE-LIKE PROTEIN"/>
    <property type="match status" value="1"/>
</dbReference>
<dbReference type="InterPro" id="IPR052709">
    <property type="entry name" value="Transposase-MT_Hybrid"/>
</dbReference>
<gene>
    <name evidence="1" type="ORF">AVEN_137360_1</name>
    <name evidence="3" type="ORF">AVEN_54397_1</name>
    <name evidence="2" type="ORF">AVEN_61930_1</name>
    <name evidence="4" type="ORF">AVEN_69862_1</name>
</gene>
<dbReference type="PANTHER" id="PTHR46060">
    <property type="entry name" value="MARINER MOS1 TRANSPOSASE-LIKE PROTEIN"/>
    <property type="match status" value="1"/>
</dbReference>
<proteinExistence type="predicted"/>
<protein>
    <recommendedName>
        <fullName evidence="6">Tc1-like transposase DDE domain-containing protein</fullName>
    </recommendedName>
</protein>
<organism evidence="3 5">
    <name type="scientific">Araneus ventricosus</name>
    <name type="common">Orbweaver spider</name>
    <name type="synonym">Epeira ventricosa</name>
    <dbReference type="NCBI Taxonomy" id="182803"/>
    <lineage>
        <taxon>Eukaryota</taxon>
        <taxon>Metazoa</taxon>
        <taxon>Ecdysozoa</taxon>
        <taxon>Arthropoda</taxon>
        <taxon>Chelicerata</taxon>
        <taxon>Arachnida</taxon>
        <taxon>Araneae</taxon>
        <taxon>Araneomorphae</taxon>
        <taxon>Entelegynae</taxon>
        <taxon>Araneoidea</taxon>
        <taxon>Araneidae</taxon>
        <taxon>Araneus</taxon>
    </lineage>
</organism>
<evidence type="ECO:0000313" key="1">
    <source>
        <dbReference type="EMBL" id="GBO05744.1"/>
    </source>
</evidence>
<dbReference type="Gene3D" id="3.30.420.10">
    <property type="entry name" value="Ribonuclease H-like superfamily/Ribonuclease H"/>
    <property type="match status" value="1"/>
</dbReference>
<keyword evidence="5" id="KW-1185">Reference proteome</keyword>
<dbReference type="GO" id="GO:0003676">
    <property type="term" value="F:nucleic acid binding"/>
    <property type="evidence" value="ECO:0007669"/>
    <property type="project" value="InterPro"/>
</dbReference>
<accession>A0A4Y2U7X5</accession>
<name>A0A4Y2U7X5_ARAVE</name>
<evidence type="ECO:0000313" key="5">
    <source>
        <dbReference type="Proteomes" id="UP000499080"/>
    </source>
</evidence>
<dbReference type="OrthoDB" id="616263at2759"/>
<dbReference type="EMBL" id="BGPR01032280">
    <property type="protein sequence ID" value="GBO05770.1"/>
    <property type="molecule type" value="Genomic_DNA"/>
</dbReference>
<evidence type="ECO:0000313" key="3">
    <source>
        <dbReference type="EMBL" id="GBO07796.1"/>
    </source>
</evidence>
<comment type="caution">
    <text evidence="3">The sequence shown here is derived from an EMBL/GenBank/DDBJ whole genome shotgun (WGS) entry which is preliminary data.</text>
</comment>
<dbReference type="Proteomes" id="UP000499080">
    <property type="component" value="Unassembled WGS sequence"/>
</dbReference>
<evidence type="ECO:0000313" key="2">
    <source>
        <dbReference type="EMBL" id="GBO05770.1"/>
    </source>
</evidence>
<dbReference type="EMBL" id="BGPR01033745">
    <property type="protein sequence ID" value="GBO07808.1"/>
    <property type="molecule type" value="Genomic_DNA"/>
</dbReference>